<dbReference type="AlphaFoldDB" id="A0A6N3GGE0"/>
<dbReference type="EMBL" id="CACRTV010000080">
    <property type="protein sequence ID" value="VYU62669.1"/>
    <property type="molecule type" value="Genomic_DNA"/>
</dbReference>
<accession>A0A6N3GGE0</accession>
<reference evidence="1" key="1">
    <citation type="submission" date="2019-11" db="EMBL/GenBank/DDBJ databases">
        <authorList>
            <person name="Feng L."/>
        </authorList>
    </citation>
    <scope>NUCLEOTIDE SEQUENCE</scope>
    <source>
        <strain evidence="1">CParaputrificumLFYP93</strain>
    </source>
</reference>
<proteinExistence type="predicted"/>
<organism evidence="1">
    <name type="scientific">Clostridium paraputrificum</name>
    <dbReference type="NCBI Taxonomy" id="29363"/>
    <lineage>
        <taxon>Bacteria</taxon>
        <taxon>Bacillati</taxon>
        <taxon>Bacillota</taxon>
        <taxon>Clostridia</taxon>
        <taxon>Eubacteriales</taxon>
        <taxon>Clostridiaceae</taxon>
        <taxon>Clostridium</taxon>
    </lineage>
</organism>
<name>A0A6N3GGE0_9CLOT</name>
<evidence type="ECO:0000313" key="1">
    <source>
        <dbReference type="EMBL" id="VYU62669.1"/>
    </source>
</evidence>
<sequence length="268" mass="30624">MSIGKVQEKIRSLNNVRNNPKEYLDKCDEIIRLLIGSNEIYTLVSKDSSEEFIKSGRGDIRYGIHENIPTMWLFSEEKIAKEYADYYNLKLKGEYLIKKIPFEELSLESYRAMFSGVGKLIVDEGREYLACSLYDLVNQCLIKNGQGPILERKEYLVMNILNSIKYGNAKLWVVPKAGTTFNDIIFNNFDPAIEGGYVRFFINKNESSTYSKRLGHTNGISIDLDMSSFNTTIESLLKSEAKGVKFIINNIESDITVEKLNSLLSKMN</sequence>
<gene>
    <name evidence="1" type="ORF">CPLFYP93_03040</name>
</gene>
<dbReference type="RefSeq" id="WP_156562864.1">
    <property type="nucleotide sequence ID" value="NZ_CACRTV010000080.1"/>
</dbReference>
<protein>
    <submittedName>
        <fullName evidence="1">Uncharacterized protein</fullName>
    </submittedName>
</protein>